<comment type="caution">
    <text evidence="1">The sequence shown here is derived from an EMBL/GenBank/DDBJ whole genome shotgun (WGS) entry which is preliminary data.</text>
</comment>
<proteinExistence type="predicted"/>
<keyword evidence="2" id="KW-1185">Reference proteome</keyword>
<gene>
    <name evidence="1" type="ORF">QM524_05005</name>
</gene>
<name>A0ABT6Y4W8_9BACT</name>
<sequence length="85" mass="10330">MLRVKYILLVKHFEGRASKDEEQEIELWRNENIINNLTYLRLKRVWEESSKRELLVNKSQKEEKMWKNIIDKIISEEEPVQTGSK</sequence>
<dbReference type="RefSeq" id="WP_166577945.1">
    <property type="nucleotide sequence ID" value="NZ_JASHIF010000004.1"/>
</dbReference>
<organism evidence="1 2">
    <name type="scientific">Flectobacillus roseus</name>
    <dbReference type="NCBI Taxonomy" id="502259"/>
    <lineage>
        <taxon>Bacteria</taxon>
        <taxon>Pseudomonadati</taxon>
        <taxon>Bacteroidota</taxon>
        <taxon>Cytophagia</taxon>
        <taxon>Cytophagales</taxon>
        <taxon>Flectobacillaceae</taxon>
        <taxon>Flectobacillus</taxon>
    </lineage>
</organism>
<dbReference type="Proteomes" id="UP001236507">
    <property type="component" value="Unassembled WGS sequence"/>
</dbReference>
<protein>
    <submittedName>
        <fullName evidence="1">Uncharacterized protein</fullName>
    </submittedName>
</protein>
<evidence type="ECO:0000313" key="1">
    <source>
        <dbReference type="EMBL" id="MDI9858556.1"/>
    </source>
</evidence>
<accession>A0ABT6Y4W8</accession>
<reference evidence="1 2" key="1">
    <citation type="submission" date="2023-05" db="EMBL/GenBank/DDBJ databases">
        <title>Novel species of genus Flectobacillus isolated from stream in China.</title>
        <authorList>
            <person name="Lu H."/>
        </authorList>
    </citation>
    <scope>NUCLEOTIDE SEQUENCE [LARGE SCALE GENOMIC DNA]</scope>
    <source>
        <strain evidence="1 2">KCTC 42575</strain>
    </source>
</reference>
<dbReference type="EMBL" id="JASHIF010000004">
    <property type="protein sequence ID" value="MDI9858556.1"/>
    <property type="molecule type" value="Genomic_DNA"/>
</dbReference>
<evidence type="ECO:0000313" key="2">
    <source>
        <dbReference type="Proteomes" id="UP001236507"/>
    </source>
</evidence>